<organism evidence="8 9">
    <name type="scientific">Bacteroides uniformis</name>
    <dbReference type="NCBI Taxonomy" id="820"/>
    <lineage>
        <taxon>Bacteria</taxon>
        <taxon>Pseudomonadati</taxon>
        <taxon>Bacteroidota</taxon>
        <taxon>Bacteroidia</taxon>
        <taxon>Bacteroidales</taxon>
        <taxon>Bacteroidaceae</taxon>
        <taxon>Bacteroides</taxon>
    </lineage>
</organism>
<dbReference type="GO" id="GO:0030246">
    <property type="term" value="F:carbohydrate binding"/>
    <property type="evidence" value="ECO:0007669"/>
    <property type="project" value="InterPro"/>
</dbReference>
<dbReference type="EMBL" id="CYZF01000002">
    <property type="protein sequence ID" value="CUO01363.1"/>
    <property type="molecule type" value="Genomic_DNA"/>
</dbReference>
<dbReference type="InterPro" id="IPR019563">
    <property type="entry name" value="GH97_catalytic"/>
</dbReference>
<feature type="domain" description="Glycosyl-hydrolase 97 N-terminal" evidence="6">
    <location>
        <begin position="27"/>
        <end position="288"/>
    </location>
</feature>
<proteinExistence type="predicted"/>
<dbReference type="Pfam" id="PF14508">
    <property type="entry name" value="GH97_N"/>
    <property type="match status" value="1"/>
</dbReference>
<feature type="chain" id="PRO_5008018527" evidence="4">
    <location>
        <begin position="20"/>
        <end position="647"/>
    </location>
</feature>
<evidence type="ECO:0000256" key="4">
    <source>
        <dbReference type="SAM" id="SignalP"/>
    </source>
</evidence>
<dbReference type="Pfam" id="PF14509">
    <property type="entry name" value="GH97_C"/>
    <property type="match status" value="1"/>
</dbReference>
<dbReference type="InterPro" id="IPR052720">
    <property type="entry name" value="Glycosyl_hydrolase_97"/>
</dbReference>
<evidence type="ECO:0000313" key="9">
    <source>
        <dbReference type="Proteomes" id="UP000095419"/>
    </source>
</evidence>
<dbReference type="SUPFAM" id="SSF51445">
    <property type="entry name" value="(Trans)glycosidases"/>
    <property type="match status" value="1"/>
</dbReference>
<evidence type="ECO:0000259" key="5">
    <source>
        <dbReference type="Pfam" id="PF10566"/>
    </source>
</evidence>
<feature type="signal peptide" evidence="4">
    <location>
        <begin position="1"/>
        <end position="19"/>
    </location>
</feature>
<accession>A0A174BLC7</accession>
<name>A0A174BLC7_BACUN</name>
<comment type="cofactor">
    <cofactor evidence="1">
        <name>Ca(2+)</name>
        <dbReference type="ChEBI" id="CHEBI:29108"/>
    </cofactor>
</comment>
<dbReference type="InterPro" id="IPR029486">
    <property type="entry name" value="GH97_N"/>
</dbReference>
<comment type="subunit">
    <text evidence="2">Monomer.</text>
</comment>
<dbReference type="AlphaFoldDB" id="A0A174BLC7"/>
<dbReference type="Proteomes" id="UP000095419">
    <property type="component" value="Unassembled WGS sequence"/>
</dbReference>
<dbReference type="InterPro" id="IPR013785">
    <property type="entry name" value="Aldolase_TIM"/>
</dbReference>
<evidence type="ECO:0000256" key="3">
    <source>
        <dbReference type="ARBA" id="ARBA00022837"/>
    </source>
</evidence>
<dbReference type="PANTHER" id="PTHR35803">
    <property type="entry name" value="GLUCAN 1,4-ALPHA-GLUCOSIDASE SUSB-RELATED"/>
    <property type="match status" value="1"/>
</dbReference>
<dbReference type="PANTHER" id="PTHR35803:SF3">
    <property type="entry name" value="ALPHA-GLUCOSIDASE"/>
    <property type="match status" value="1"/>
</dbReference>
<evidence type="ECO:0000256" key="1">
    <source>
        <dbReference type="ARBA" id="ARBA00001913"/>
    </source>
</evidence>
<dbReference type="EC" id="3.2.1.22" evidence="8"/>
<keyword evidence="8" id="KW-0326">Glycosidase</keyword>
<sequence length="647" mass="73711">MKTIGSTIIMLALASSLFADNGKELKLASPDGTHEIVFYQKQVSPAVNELCYRVDYKSQPVVNESRAGLELDNRIWEMALGVRNLKQPACWMDNLEVDSVTYQPEINLTWQPLYGERSSVRDHYRAGTLCLSKKDNSGYRLNIEVRAYNEGVAFRYFFPEHPKAIFHKVVGDLTEYALPAGTKAWTEQWAQAFFERLNIDDIKHPVERALTFELPNGKWAALADADVDDWCLTKYLVSTDKKNTLTSVMYSPVDVVTYYATPWKIVMAADKPGELLEHNDIIQNLNPPCEIADAAAWVKPGKIMRETTITTEGAIATIDFCTAHHIPYMLFDWQWYMPCTSHDGDATKVVDKLDMPRVVAYGKEKGVGIWVYVNQHALMKQMRELFPLLRQWGIVGVKSGFVQYASHRWATWLHDMVRLAAENHLLMNIHDEYRPSGFSRTYPNLLTQEGICGNEEFPDATHNVTLPFTRMINGAADYTICYFDKRLKTTHAHQLAASLVFYSPLQTIFWYDKPSFYHGEPEMEWFENLQTVFDDTKVLDGAPGKNITMARRKGQEWFLGAMTNNEGSEEEIPLDFLDKNKVYLASVYTDGGEKVKTRTQVECSYLLVDASMTMKFDLKPSGGAAVRFVPVEAKEAKGFKKYKGKIL</sequence>
<dbReference type="RefSeq" id="WP_057087255.1">
    <property type="nucleotide sequence ID" value="NZ_CYZF01000002.1"/>
</dbReference>
<reference evidence="8 9" key="1">
    <citation type="submission" date="2015-09" db="EMBL/GenBank/DDBJ databases">
        <authorList>
            <consortium name="Pathogen Informatics"/>
        </authorList>
    </citation>
    <scope>NUCLEOTIDE SEQUENCE [LARGE SCALE GENOMIC DNA]</scope>
    <source>
        <strain evidence="8 9">2789STDY5608791</strain>
    </source>
</reference>
<feature type="domain" description="Glycosyl-hydrolase 97 catalytic" evidence="5">
    <location>
        <begin position="306"/>
        <end position="451"/>
    </location>
</feature>
<dbReference type="Gene3D" id="2.70.98.10">
    <property type="match status" value="1"/>
</dbReference>
<dbReference type="Pfam" id="PF10566">
    <property type="entry name" value="Glyco_hydro_97"/>
    <property type="match status" value="1"/>
</dbReference>
<evidence type="ECO:0000256" key="2">
    <source>
        <dbReference type="ARBA" id="ARBA00011245"/>
    </source>
</evidence>
<dbReference type="GO" id="GO:0004557">
    <property type="term" value="F:alpha-galactosidase activity"/>
    <property type="evidence" value="ECO:0007669"/>
    <property type="project" value="UniProtKB-EC"/>
</dbReference>
<protein>
    <submittedName>
        <fullName evidence="8">Glycoside hydrolase</fullName>
        <ecNumber evidence="8">3.2.1.22</ecNumber>
    </submittedName>
</protein>
<keyword evidence="3" id="KW-0106">Calcium</keyword>
<dbReference type="InterPro" id="IPR029483">
    <property type="entry name" value="GH97_C"/>
</dbReference>
<dbReference type="InterPro" id="IPR017853">
    <property type="entry name" value="GH"/>
</dbReference>
<dbReference type="Gene3D" id="3.20.20.70">
    <property type="entry name" value="Aldolase class I"/>
    <property type="match status" value="1"/>
</dbReference>
<evidence type="ECO:0000313" key="8">
    <source>
        <dbReference type="EMBL" id="CUO01363.1"/>
    </source>
</evidence>
<keyword evidence="8" id="KW-0378">Hydrolase</keyword>
<gene>
    <name evidence="8" type="ORF">ERS417307_00882</name>
</gene>
<evidence type="ECO:0000259" key="6">
    <source>
        <dbReference type="Pfam" id="PF14508"/>
    </source>
</evidence>
<evidence type="ECO:0000259" key="7">
    <source>
        <dbReference type="Pfam" id="PF14509"/>
    </source>
</evidence>
<feature type="domain" description="Glycosyl-hydrolase 97 C-terminal oligomerisation" evidence="7">
    <location>
        <begin position="533"/>
        <end position="628"/>
    </location>
</feature>
<keyword evidence="4" id="KW-0732">Signal</keyword>
<dbReference type="InterPro" id="IPR014718">
    <property type="entry name" value="GH-type_carb-bd"/>
</dbReference>